<evidence type="ECO:0000313" key="3">
    <source>
        <dbReference type="Proteomes" id="UP000255529"/>
    </source>
</evidence>
<dbReference type="InterPro" id="IPR024772">
    <property type="entry name" value="TcdA/TcdB_N"/>
</dbReference>
<evidence type="ECO:0000259" key="1">
    <source>
        <dbReference type="Pfam" id="PF12918"/>
    </source>
</evidence>
<organism evidence="2 3">
    <name type="scientific">Serratia quinivorans</name>
    <dbReference type="NCBI Taxonomy" id="137545"/>
    <lineage>
        <taxon>Bacteria</taxon>
        <taxon>Pseudomonadati</taxon>
        <taxon>Pseudomonadota</taxon>
        <taxon>Gammaproteobacteria</taxon>
        <taxon>Enterobacterales</taxon>
        <taxon>Yersiniaceae</taxon>
        <taxon>Serratia</taxon>
    </lineage>
</organism>
<reference evidence="2 3" key="1">
    <citation type="submission" date="2018-06" db="EMBL/GenBank/DDBJ databases">
        <authorList>
            <consortium name="Pathogen Informatics"/>
            <person name="Doyle S."/>
        </authorList>
    </citation>
    <scope>NUCLEOTIDE SEQUENCE [LARGE SCALE GENOMIC DNA]</scope>
    <source>
        <strain evidence="2 3">NCTC11544</strain>
    </source>
</reference>
<accession>A0A379YQZ1</accession>
<sequence>MKLNDGHLGVLQDDLFRAEYEARISELKFEFVKYQRQTSPARLESFQRGVAQLREWRAAHGHLFNAERCSSLFCVPTRPLAASEKRLHRIWLGGGYP</sequence>
<name>A0A379YQZ1_9GAMM</name>
<evidence type="ECO:0000313" key="2">
    <source>
        <dbReference type="EMBL" id="SUI49070.1"/>
    </source>
</evidence>
<feature type="domain" description="TcdA/TcdB toxin N-terminal helical" evidence="1">
    <location>
        <begin position="18"/>
        <end position="82"/>
    </location>
</feature>
<dbReference type="AlphaFoldDB" id="A0A379YQZ1"/>
<protein>
    <submittedName>
        <fullName evidence="2">TcdB toxin N-terminal helical domain</fullName>
    </submittedName>
</protein>
<dbReference type="InterPro" id="IPR029044">
    <property type="entry name" value="Nucleotide-diphossugar_trans"/>
</dbReference>
<gene>
    <name evidence="2" type="ORF">NCTC11544_01005</name>
</gene>
<dbReference type="Pfam" id="PF12918">
    <property type="entry name" value="TcdB_N"/>
    <property type="match status" value="1"/>
</dbReference>
<dbReference type="EMBL" id="UGYN01000002">
    <property type="protein sequence ID" value="SUI49070.1"/>
    <property type="molecule type" value="Genomic_DNA"/>
</dbReference>
<dbReference type="SUPFAM" id="SSF53448">
    <property type="entry name" value="Nucleotide-diphospho-sugar transferases"/>
    <property type="match status" value="1"/>
</dbReference>
<dbReference type="Proteomes" id="UP000255529">
    <property type="component" value="Unassembled WGS sequence"/>
</dbReference>
<proteinExistence type="predicted"/>